<organism evidence="1 2">
    <name type="scientific">Pseudomonas fortuita</name>
    <dbReference type="NCBI Taxonomy" id="3233375"/>
    <lineage>
        <taxon>Bacteria</taxon>
        <taxon>Pseudomonadati</taxon>
        <taxon>Pseudomonadota</taxon>
        <taxon>Gammaproteobacteria</taxon>
        <taxon>Pseudomonadales</taxon>
        <taxon>Pseudomonadaceae</taxon>
        <taxon>Pseudomonas</taxon>
    </lineage>
</organism>
<gene>
    <name evidence="1" type="ORF">OZ911_18555</name>
</gene>
<evidence type="ECO:0000313" key="2">
    <source>
        <dbReference type="Proteomes" id="UP001163982"/>
    </source>
</evidence>
<reference evidence="1" key="1">
    <citation type="journal article" date="2024" name="Int. J. Syst. Evol. Microbiol.">
        <title>Pseudomonas fortuita sp. nov., isolated from the endosphere of a wild yam.</title>
        <authorList>
            <person name="Carlier A."/>
            <person name="Beaumel M."/>
            <person name="Moreau S."/>
            <person name="Acar T."/>
            <person name="Sana T.G."/>
            <person name="Cnockaert M."/>
            <person name="Vandamme P."/>
        </authorList>
    </citation>
    <scope>NUCLEOTIDE SEQUENCE</scope>
    <source>
        <strain evidence="1">GMI12077</strain>
    </source>
</reference>
<dbReference type="EMBL" id="CP114035">
    <property type="protein sequence ID" value="WAP66627.1"/>
    <property type="molecule type" value="Genomic_DNA"/>
</dbReference>
<evidence type="ECO:0000313" key="1">
    <source>
        <dbReference type="EMBL" id="WAP66627.1"/>
    </source>
</evidence>
<sequence length="84" mass="9574">MCRTEFDKAVRPFVKEFPIGARGVGFDRYELDEWADTYIAEHAVDKTPGRMLLSGSSVIRAEGKRSEQSGMDLEPALELVRRKR</sequence>
<proteinExistence type="predicted"/>
<name>A0ACD4PF20_9PSED</name>
<keyword evidence="2" id="KW-1185">Reference proteome</keyword>
<dbReference type="Proteomes" id="UP001163982">
    <property type="component" value="Chromosome"/>
</dbReference>
<accession>A0ACD4PF20</accession>
<protein>
    <submittedName>
        <fullName evidence="1">Uncharacterized protein</fullName>
    </submittedName>
</protein>